<dbReference type="AlphaFoldDB" id="A0A8K0JNV3"/>
<dbReference type="Proteomes" id="UP000812966">
    <property type="component" value="Unassembled WGS sequence"/>
</dbReference>
<keyword evidence="7" id="KW-1185">Reference proteome</keyword>
<keyword evidence="4 5" id="KW-0472">Membrane</keyword>
<dbReference type="OrthoDB" id="67317at2759"/>
<evidence type="ECO:0000313" key="7">
    <source>
        <dbReference type="Proteomes" id="UP000812966"/>
    </source>
</evidence>
<evidence type="ECO:0000256" key="3">
    <source>
        <dbReference type="ARBA" id="ARBA00022989"/>
    </source>
</evidence>
<evidence type="ECO:0000256" key="1">
    <source>
        <dbReference type="ARBA" id="ARBA00004370"/>
    </source>
</evidence>
<reference evidence="6" key="1">
    <citation type="submission" date="2020-04" db="EMBL/GenBank/DDBJ databases">
        <title>Analysis of mating type loci in Filobasidium floriforme.</title>
        <authorList>
            <person name="Nowrousian M."/>
        </authorList>
    </citation>
    <scope>NUCLEOTIDE SEQUENCE</scope>
    <source>
        <strain evidence="6">CBS 6242</strain>
    </source>
</reference>
<gene>
    <name evidence="6" type="ORF">FFLO_02887</name>
</gene>
<evidence type="ECO:0000256" key="5">
    <source>
        <dbReference type="SAM" id="Phobius"/>
    </source>
</evidence>
<name>A0A8K0JNV3_9TREE</name>
<protein>
    <submittedName>
        <fullName evidence="6">Uncharacterized protein</fullName>
    </submittedName>
</protein>
<feature type="transmembrane region" description="Helical" evidence="5">
    <location>
        <begin position="12"/>
        <end position="30"/>
    </location>
</feature>
<evidence type="ECO:0000256" key="4">
    <source>
        <dbReference type="ARBA" id="ARBA00023136"/>
    </source>
</evidence>
<proteinExistence type="predicted"/>
<sequence>MALAMRPVVSAPLAGCCTVLSVFGVFGLAFSGRTEAMTGSTNDPDDPTAVAHVCYMAAAVYAAFLVFCGCQMMVHRRYPRGVQL</sequence>
<evidence type="ECO:0000256" key="2">
    <source>
        <dbReference type="ARBA" id="ARBA00022692"/>
    </source>
</evidence>
<organism evidence="6 7">
    <name type="scientific">Filobasidium floriforme</name>
    <dbReference type="NCBI Taxonomy" id="5210"/>
    <lineage>
        <taxon>Eukaryota</taxon>
        <taxon>Fungi</taxon>
        <taxon>Dikarya</taxon>
        <taxon>Basidiomycota</taxon>
        <taxon>Agaricomycotina</taxon>
        <taxon>Tremellomycetes</taxon>
        <taxon>Filobasidiales</taxon>
        <taxon>Filobasidiaceae</taxon>
        <taxon>Filobasidium</taxon>
    </lineage>
</organism>
<dbReference type="EMBL" id="JABELV010000048">
    <property type="protein sequence ID" value="KAG7558234.1"/>
    <property type="molecule type" value="Genomic_DNA"/>
</dbReference>
<dbReference type="Pfam" id="PF23489">
    <property type="entry name" value="V-ATPase_su_f"/>
    <property type="match status" value="1"/>
</dbReference>
<comment type="subcellular location">
    <subcellularLocation>
        <location evidence="1">Membrane</location>
    </subcellularLocation>
</comment>
<comment type="caution">
    <text evidence="6">The sequence shown here is derived from an EMBL/GenBank/DDBJ whole genome shotgun (WGS) entry which is preliminary data.</text>
</comment>
<evidence type="ECO:0000313" key="6">
    <source>
        <dbReference type="EMBL" id="KAG7558234.1"/>
    </source>
</evidence>
<dbReference type="GO" id="GO:0016020">
    <property type="term" value="C:membrane"/>
    <property type="evidence" value="ECO:0007669"/>
    <property type="project" value="UniProtKB-SubCell"/>
</dbReference>
<keyword evidence="3 5" id="KW-1133">Transmembrane helix</keyword>
<accession>A0A8K0JNV3</accession>
<keyword evidence="2 5" id="KW-0812">Transmembrane</keyword>
<feature type="transmembrane region" description="Helical" evidence="5">
    <location>
        <begin position="50"/>
        <end position="70"/>
    </location>
</feature>
<dbReference type="InterPro" id="IPR056552">
    <property type="entry name" value="Ribonucl_Kappa"/>
</dbReference>